<keyword evidence="3" id="KW-0804">Transcription</keyword>
<dbReference type="Pfam" id="PF00440">
    <property type="entry name" value="TetR_N"/>
    <property type="match status" value="1"/>
</dbReference>
<feature type="domain" description="HTH tetR-type" evidence="5">
    <location>
        <begin position="8"/>
        <end position="68"/>
    </location>
</feature>
<evidence type="ECO:0000256" key="2">
    <source>
        <dbReference type="ARBA" id="ARBA00023125"/>
    </source>
</evidence>
<reference evidence="6 7" key="1">
    <citation type="submission" date="2014-12" db="EMBL/GenBank/DDBJ databases">
        <title>Denitrispirillum autotrophicum gen. nov., sp. nov., Denitrifying, Facultatively Autotrophic Bacteria Isolated from Rice Paddy Soil.</title>
        <authorList>
            <person name="Ishii S."/>
            <person name="Ashida N."/>
            <person name="Ohno H."/>
            <person name="Otsuka S."/>
            <person name="Yokota A."/>
            <person name="Senoo K."/>
        </authorList>
    </citation>
    <scope>NUCLEOTIDE SEQUENCE [LARGE SCALE GENOMIC DNA]</scope>
    <source>
        <strain evidence="6 7">TSA66</strain>
    </source>
</reference>
<comment type="caution">
    <text evidence="6">The sequence shown here is derived from an EMBL/GenBank/DDBJ whole genome shotgun (WGS) entry which is preliminary data.</text>
</comment>
<dbReference type="STRING" id="709839.TSA66_23650"/>
<evidence type="ECO:0000313" key="6">
    <source>
        <dbReference type="EMBL" id="KIF83155.1"/>
    </source>
</evidence>
<dbReference type="GO" id="GO:0003677">
    <property type="term" value="F:DNA binding"/>
    <property type="evidence" value="ECO:0007669"/>
    <property type="project" value="UniProtKB-UniRule"/>
</dbReference>
<organism evidence="6 7">
    <name type="scientific">Noviherbaspirillum autotrophicum</name>
    <dbReference type="NCBI Taxonomy" id="709839"/>
    <lineage>
        <taxon>Bacteria</taxon>
        <taxon>Pseudomonadati</taxon>
        <taxon>Pseudomonadota</taxon>
        <taxon>Betaproteobacteria</taxon>
        <taxon>Burkholderiales</taxon>
        <taxon>Oxalobacteraceae</taxon>
        <taxon>Noviherbaspirillum</taxon>
    </lineage>
</organism>
<name>A0A0C2BPC7_9BURK</name>
<dbReference type="Proteomes" id="UP000031572">
    <property type="component" value="Unassembled WGS sequence"/>
</dbReference>
<dbReference type="AlphaFoldDB" id="A0A0C2BPC7"/>
<dbReference type="PANTHER" id="PTHR47506:SF6">
    <property type="entry name" value="HTH-TYPE TRANSCRIPTIONAL REPRESSOR NEMR"/>
    <property type="match status" value="1"/>
</dbReference>
<evidence type="ECO:0000313" key="7">
    <source>
        <dbReference type="Proteomes" id="UP000031572"/>
    </source>
</evidence>
<dbReference type="OrthoDB" id="9809772at2"/>
<dbReference type="Pfam" id="PF16925">
    <property type="entry name" value="TetR_C_13"/>
    <property type="match status" value="1"/>
</dbReference>
<dbReference type="InterPro" id="IPR001647">
    <property type="entry name" value="HTH_TetR"/>
</dbReference>
<evidence type="ECO:0000256" key="1">
    <source>
        <dbReference type="ARBA" id="ARBA00023015"/>
    </source>
</evidence>
<dbReference type="InterPro" id="IPR036271">
    <property type="entry name" value="Tet_transcr_reg_TetR-rel_C_sf"/>
</dbReference>
<keyword evidence="2 4" id="KW-0238">DNA-binding</keyword>
<accession>A0A0C2BPC7</accession>
<dbReference type="InterPro" id="IPR011075">
    <property type="entry name" value="TetR_C"/>
</dbReference>
<dbReference type="InterPro" id="IPR009057">
    <property type="entry name" value="Homeodomain-like_sf"/>
</dbReference>
<gene>
    <name evidence="6" type="ORF">TSA66_23650</name>
</gene>
<dbReference type="PRINTS" id="PR00455">
    <property type="entry name" value="HTHTETR"/>
</dbReference>
<dbReference type="PANTHER" id="PTHR47506">
    <property type="entry name" value="TRANSCRIPTIONAL REGULATORY PROTEIN"/>
    <property type="match status" value="1"/>
</dbReference>
<evidence type="ECO:0000259" key="5">
    <source>
        <dbReference type="PROSITE" id="PS50977"/>
    </source>
</evidence>
<dbReference type="SUPFAM" id="SSF46689">
    <property type="entry name" value="Homeodomain-like"/>
    <property type="match status" value="1"/>
</dbReference>
<dbReference type="RefSeq" id="WP_040041781.1">
    <property type="nucleotide sequence ID" value="NZ_JWJG01000028.1"/>
</dbReference>
<sequence length="199" mass="21784">MARISGKTTIPTQLIAAGRELFSLHGYNATGIQQITDLAGVPKGSFYNHFDSKEAFAAAIIDQYAEQLQQTWELMMSAAPPQPLAAISHAFEQMIAHHERATCWKGCLIGNFAAEMAESSDLCRRRLAAAMEGWRANLANLMRAAQAAGEVRSDMDAAALAALMWDVWEGALLRMKIEQSVSSLRDSVGLMLNQFLRPA</sequence>
<dbReference type="EMBL" id="JWJG01000028">
    <property type="protein sequence ID" value="KIF83155.1"/>
    <property type="molecule type" value="Genomic_DNA"/>
</dbReference>
<proteinExistence type="predicted"/>
<keyword evidence="1" id="KW-0805">Transcription regulation</keyword>
<dbReference type="PROSITE" id="PS50977">
    <property type="entry name" value="HTH_TETR_2"/>
    <property type="match status" value="1"/>
</dbReference>
<dbReference type="SUPFAM" id="SSF48498">
    <property type="entry name" value="Tetracyclin repressor-like, C-terminal domain"/>
    <property type="match status" value="1"/>
</dbReference>
<dbReference type="Gene3D" id="1.10.357.10">
    <property type="entry name" value="Tetracycline Repressor, domain 2"/>
    <property type="match status" value="1"/>
</dbReference>
<evidence type="ECO:0000256" key="4">
    <source>
        <dbReference type="PROSITE-ProRule" id="PRU00335"/>
    </source>
</evidence>
<feature type="DNA-binding region" description="H-T-H motif" evidence="4">
    <location>
        <begin position="31"/>
        <end position="50"/>
    </location>
</feature>
<keyword evidence="7" id="KW-1185">Reference proteome</keyword>
<protein>
    <submittedName>
        <fullName evidence="6">TetR family transcriptional regulator</fullName>
    </submittedName>
</protein>
<evidence type="ECO:0000256" key="3">
    <source>
        <dbReference type="ARBA" id="ARBA00023163"/>
    </source>
</evidence>